<feature type="region of interest" description="Disordered" evidence="1">
    <location>
        <begin position="1"/>
        <end position="52"/>
    </location>
</feature>
<evidence type="ECO:0000313" key="4">
    <source>
        <dbReference type="Proteomes" id="UP001054889"/>
    </source>
</evidence>
<organism evidence="3 4">
    <name type="scientific">Eleusine coracana subsp. coracana</name>
    <dbReference type="NCBI Taxonomy" id="191504"/>
    <lineage>
        <taxon>Eukaryota</taxon>
        <taxon>Viridiplantae</taxon>
        <taxon>Streptophyta</taxon>
        <taxon>Embryophyta</taxon>
        <taxon>Tracheophyta</taxon>
        <taxon>Spermatophyta</taxon>
        <taxon>Magnoliopsida</taxon>
        <taxon>Liliopsida</taxon>
        <taxon>Poales</taxon>
        <taxon>Poaceae</taxon>
        <taxon>PACMAD clade</taxon>
        <taxon>Chloridoideae</taxon>
        <taxon>Cynodonteae</taxon>
        <taxon>Eleusininae</taxon>
        <taxon>Eleusine</taxon>
    </lineage>
</organism>
<dbReference type="InterPro" id="IPR053772">
    <property type="entry name" value="At1g61320/At1g61330-like"/>
</dbReference>
<dbReference type="EMBL" id="BQKI01000080">
    <property type="protein sequence ID" value="GJN28335.1"/>
    <property type="molecule type" value="Genomic_DNA"/>
</dbReference>
<dbReference type="AlphaFoldDB" id="A0AAV5F1Z6"/>
<dbReference type="Gene3D" id="3.80.10.10">
    <property type="entry name" value="Ribonuclease Inhibitor"/>
    <property type="match status" value="1"/>
</dbReference>
<dbReference type="InterPro" id="IPR032675">
    <property type="entry name" value="LRR_dom_sf"/>
</dbReference>
<dbReference type="Proteomes" id="UP001054889">
    <property type="component" value="Unassembled WGS sequence"/>
</dbReference>
<name>A0AAV5F1Z6_ELECO</name>
<protein>
    <recommendedName>
        <fullName evidence="2">F-box/LRR-repeat protein 15/At3g58940/PEG3-like LRR domain-containing protein</fullName>
    </recommendedName>
</protein>
<evidence type="ECO:0000256" key="1">
    <source>
        <dbReference type="SAM" id="MobiDB-lite"/>
    </source>
</evidence>
<evidence type="ECO:0000313" key="3">
    <source>
        <dbReference type="EMBL" id="GJN28335.1"/>
    </source>
</evidence>
<dbReference type="Pfam" id="PF24758">
    <property type="entry name" value="LRR_At5g56370"/>
    <property type="match status" value="1"/>
</dbReference>
<accession>A0AAV5F1Z6</accession>
<dbReference type="SUPFAM" id="SSF52047">
    <property type="entry name" value="RNI-like"/>
    <property type="match status" value="1"/>
</dbReference>
<gene>
    <name evidence="3" type="primary">gb16445</name>
    <name evidence="3" type="ORF">PR202_gb16445</name>
</gene>
<feature type="compositionally biased region" description="Basic and acidic residues" evidence="1">
    <location>
        <begin position="23"/>
        <end position="34"/>
    </location>
</feature>
<proteinExistence type="predicted"/>
<dbReference type="PANTHER" id="PTHR34145">
    <property type="entry name" value="OS02G0105600 PROTEIN"/>
    <property type="match status" value="1"/>
</dbReference>
<comment type="caution">
    <text evidence="3">The sequence shown here is derived from an EMBL/GenBank/DDBJ whole genome shotgun (WGS) entry which is preliminary data.</text>
</comment>
<dbReference type="InterPro" id="IPR055411">
    <property type="entry name" value="LRR_FXL15/At3g58940/PEG3-like"/>
</dbReference>
<feature type="domain" description="F-box/LRR-repeat protein 15/At3g58940/PEG3-like LRR" evidence="2">
    <location>
        <begin position="210"/>
        <end position="285"/>
    </location>
</feature>
<reference evidence="3" key="2">
    <citation type="submission" date="2021-12" db="EMBL/GenBank/DDBJ databases">
        <title>Resequencing data analysis of finger millet.</title>
        <authorList>
            <person name="Hatakeyama M."/>
            <person name="Aluri S."/>
            <person name="Balachadran M.T."/>
            <person name="Sivarajan S.R."/>
            <person name="Poveda L."/>
            <person name="Shimizu-Inatsugi R."/>
            <person name="Schlapbach R."/>
            <person name="Sreeman S.M."/>
            <person name="Shimizu K.K."/>
        </authorList>
    </citation>
    <scope>NUCLEOTIDE SEQUENCE</scope>
</reference>
<sequence>MARAPQQKPYTADGGQIATGRKRSGEELPRESKRPLPIGDGFVPSSRFSHTSDPLEPLIKRSIAAFATNDPRDLDIIRTALLALPKAPNSVLHPDRKTVGSDASILACTGTEGDIRDSGGASTKSVEVLAYDIIGPDLARYGYILSNPWRVLWEQNDLVLHDTDIMHVAKAVIGQLNLSQRITTILQNHPGQVRYFRIDSCWLENGTEELEEWFEMLKLKNVREVVFVNCRWPFDVIDFPLNSLDCESLERLRLCFVKIADICLNHVDNLMTIDLACCSISTQDLLCIAGLKRPPPSVEVWIPEAPFLTNAQFDISLQSVTINNVSAVKGKAPMASLKRLILHRNDKVYNNEPVDAVLDEWPAKLKHLPCLQHLQEFSMKDYRGGDIELAIASAILEYAPTLQQLVLYAGMDNGAKLARAETKLKMVSQASVDAVVRYLVSLGDRDDFFSDGG</sequence>
<reference evidence="3" key="1">
    <citation type="journal article" date="2018" name="DNA Res.">
        <title>Multiple hybrid de novo genome assembly of finger millet, an orphan allotetraploid crop.</title>
        <authorList>
            <person name="Hatakeyama M."/>
            <person name="Aluri S."/>
            <person name="Balachadran M.T."/>
            <person name="Sivarajan S.R."/>
            <person name="Patrignani A."/>
            <person name="Gruter S."/>
            <person name="Poveda L."/>
            <person name="Shimizu-Inatsugi R."/>
            <person name="Baeten J."/>
            <person name="Francoijs K.J."/>
            <person name="Nataraja K.N."/>
            <person name="Reddy Y.A.N."/>
            <person name="Phadnis S."/>
            <person name="Ravikumar R.L."/>
            <person name="Schlapbach R."/>
            <person name="Sreeman S.M."/>
            <person name="Shimizu K.K."/>
        </authorList>
    </citation>
    <scope>NUCLEOTIDE SEQUENCE</scope>
</reference>
<keyword evidence="4" id="KW-1185">Reference proteome</keyword>
<evidence type="ECO:0000259" key="2">
    <source>
        <dbReference type="Pfam" id="PF24758"/>
    </source>
</evidence>